<evidence type="ECO:0000259" key="2">
    <source>
        <dbReference type="Pfam" id="PF13472"/>
    </source>
</evidence>
<gene>
    <name evidence="3" type="ORF">RWH44_13900</name>
</gene>
<evidence type="ECO:0000256" key="1">
    <source>
        <dbReference type="SAM" id="MobiDB-lite"/>
    </source>
</evidence>
<dbReference type="PANTHER" id="PTHR30383">
    <property type="entry name" value="THIOESTERASE 1/PROTEASE 1/LYSOPHOSPHOLIPASE L1"/>
    <property type="match status" value="1"/>
</dbReference>
<dbReference type="InterPro" id="IPR051532">
    <property type="entry name" value="Ester_Hydrolysis_Enzymes"/>
</dbReference>
<dbReference type="InterPro" id="IPR036514">
    <property type="entry name" value="SGNH_hydro_sf"/>
</dbReference>
<dbReference type="Gene3D" id="3.40.50.1110">
    <property type="entry name" value="SGNH hydrolase"/>
    <property type="match status" value="1"/>
</dbReference>
<reference evidence="3 4" key="1">
    <citation type="submission" date="2023-09" db="EMBL/GenBank/DDBJ databases">
        <title>Microbacterium fusihabitans sp. nov., Microbacterium phycihabitans sp. nov., and Microbacterium cervinum sp. nov., isolated from dried seaweeds of beach.</title>
        <authorList>
            <person name="Lee S.D."/>
        </authorList>
    </citation>
    <scope>NUCLEOTIDE SEQUENCE [LARGE SCALE GENOMIC DNA]</scope>
    <source>
        <strain evidence="3 4">KSW2-29</strain>
    </source>
</reference>
<feature type="region of interest" description="Disordered" evidence="1">
    <location>
        <begin position="32"/>
        <end position="73"/>
    </location>
</feature>
<dbReference type="CDD" id="cd00229">
    <property type="entry name" value="SGNH_hydrolase"/>
    <property type="match status" value="1"/>
</dbReference>
<sequence length="260" mass="26192">MRPRAAWAVAIGVVVVAGVVGVAAVMVTGAGESPTAAPAASGSARPTDATSPTRTPRASPTPTPTPTPTARPGTVLVDRKDDDGVRMLVAGDSLSAGFFATTKDQGFIRLVADGIGSVDVTGAAQAQQTLSTVAAVTDVPSDVGVAVVELGTNDVGVPTPLPDFEQQYAALLERIRSTSPRAGLVCLGTWTADGASYDEVIARTCGARGGVYVALADAFANPDLHGPAGRETFAGAGDEFHPNDAGHRAIADAVLSALTY</sequence>
<protein>
    <submittedName>
        <fullName evidence="3">SGNH/GDSL hydrolase family protein</fullName>
        <ecNumber evidence="3">3.1.-.-</ecNumber>
    </submittedName>
</protein>
<feature type="domain" description="SGNH hydrolase-type esterase" evidence="2">
    <location>
        <begin position="90"/>
        <end position="249"/>
    </location>
</feature>
<dbReference type="GO" id="GO:0016787">
    <property type="term" value="F:hydrolase activity"/>
    <property type="evidence" value="ECO:0007669"/>
    <property type="project" value="UniProtKB-KW"/>
</dbReference>
<keyword evidence="3" id="KW-0378">Hydrolase</keyword>
<dbReference type="RefSeq" id="WP_316005038.1">
    <property type="nucleotide sequence ID" value="NZ_JAWDIT010000005.1"/>
</dbReference>
<evidence type="ECO:0000313" key="4">
    <source>
        <dbReference type="Proteomes" id="UP001261125"/>
    </source>
</evidence>
<name>A0ABU3SPZ5_9MICO</name>
<organism evidence="3 4">
    <name type="scientific">Microbacterium phycohabitans</name>
    <dbReference type="NCBI Taxonomy" id="3075993"/>
    <lineage>
        <taxon>Bacteria</taxon>
        <taxon>Bacillati</taxon>
        <taxon>Actinomycetota</taxon>
        <taxon>Actinomycetes</taxon>
        <taxon>Micrococcales</taxon>
        <taxon>Microbacteriaceae</taxon>
        <taxon>Microbacterium</taxon>
    </lineage>
</organism>
<dbReference type="SUPFAM" id="SSF52266">
    <property type="entry name" value="SGNH hydrolase"/>
    <property type="match status" value="1"/>
</dbReference>
<comment type="caution">
    <text evidence="3">The sequence shown here is derived from an EMBL/GenBank/DDBJ whole genome shotgun (WGS) entry which is preliminary data.</text>
</comment>
<proteinExistence type="predicted"/>
<accession>A0ABU3SPZ5</accession>
<dbReference type="Pfam" id="PF13472">
    <property type="entry name" value="Lipase_GDSL_2"/>
    <property type="match status" value="1"/>
</dbReference>
<dbReference type="InterPro" id="IPR013830">
    <property type="entry name" value="SGNH_hydro"/>
</dbReference>
<dbReference type="EC" id="3.1.-.-" evidence="3"/>
<evidence type="ECO:0000313" key="3">
    <source>
        <dbReference type="EMBL" id="MDU0346789.1"/>
    </source>
</evidence>
<feature type="compositionally biased region" description="Low complexity" evidence="1">
    <location>
        <begin position="32"/>
        <end position="58"/>
    </location>
</feature>
<dbReference type="Proteomes" id="UP001261125">
    <property type="component" value="Unassembled WGS sequence"/>
</dbReference>
<feature type="compositionally biased region" description="Pro residues" evidence="1">
    <location>
        <begin position="59"/>
        <end position="69"/>
    </location>
</feature>
<dbReference type="PANTHER" id="PTHR30383:SF5">
    <property type="entry name" value="SGNH HYDROLASE-TYPE ESTERASE DOMAIN-CONTAINING PROTEIN"/>
    <property type="match status" value="1"/>
</dbReference>
<dbReference type="EMBL" id="JAWDIT010000005">
    <property type="protein sequence ID" value="MDU0346789.1"/>
    <property type="molecule type" value="Genomic_DNA"/>
</dbReference>
<keyword evidence="4" id="KW-1185">Reference proteome</keyword>